<keyword evidence="3" id="KW-1185">Reference proteome</keyword>
<evidence type="ECO:0000313" key="2">
    <source>
        <dbReference type="EMBL" id="KZP27948.1"/>
    </source>
</evidence>
<dbReference type="EMBL" id="KV417506">
    <property type="protein sequence ID" value="KZP27948.1"/>
    <property type="molecule type" value="Genomic_DNA"/>
</dbReference>
<dbReference type="AlphaFoldDB" id="A0A166R635"/>
<proteinExistence type="predicted"/>
<protein>
    <submittedName>
        <fullName evidence="2">Uncharacterized protein</fullName>
    </submittedName>
</protein>
<feature type="region of interest" description="Disordered" evidence="1">
    <location>
        <begin position="120"/>
        <end position="162"/>
    </location>
</feature>
<dbReference type="OrthoDB" id="3362250at2759"/>
<feature type="non-terminal residue" evidence="2">
    <location>
        <position position="1"/>
    </location>
</feature>
<evidence type="ECO:0000313" key="3">
    <source>
        <dbReference type="Proteomes" id="UP000076532"/>
    </source>
</evidence>
<dbReference type="STRING" id="436010.A0A166R635"/>
<accession>A0A166R635</accession>
<dbReference type="Proteomes" id="UP000076532">
    <property type="component" value="Unassembled WGS sequence"/>
</dbReference>
<name>A0A166R635_9AGAM</name>
<sequence>MDHQHPAPSAPRLLRYGVQTSDVISDMRVNVTKEGSEQVLWYKEGFLTDEEIVEHIVHNATSTICWTIHRPKRGWYIRIRAPNFPPGVYIQLLPVPKVSPHHADGAISFACRTNIARTPTRTSGLTATSPKPSIDSDSTLVHSYPPSPPSATPSLVLQPPSPRSIDARLQEVDISSSPGPEASQPPRPPIPASKVTQFILAPHSSTHIPQAESSSMFTRALSALRNSKPSHSSSFTLAPISPVGPAMPSPPAQQQGHAHAIHLPPRPAPLLTFHDHTPILTVRSVTGVLEIDEQEASLLGVETSFWIAVALTYLEFLEERESYLAAMAD</sequence>
<organism evidence="2 3">
    <name type="scientific">Athelia psychrophila</name>
    <dbReference type="NCBI Taxonomy" id="1759441"/>
    <lineage>
        <taxon>Eukaryota</taxon>
        <taxon>Fungi</taxon>
        <taxon>Dikarya</taxon>
        <taxon>Basidiomycota</taxon>
        <taxon>Agaricomycotina</taxon>
        <taxon>Agaricomycetes</taxon>
        <taxon>Agaricomycetidae</taxon>
        <taxon>Atheliales</taxon>
        <taxon>Atheliaceae</taxon>
        <taxon>Athelia</taxon>
    </lineage>
</organism>
<feature type="compositionally biased region" description="Polar residues" evidence="1">
    <location>
        <begin position="120"/>
        <end position="141"/>
    </location>
</feature>
<evidence type="ECO:0000256" key="1">
    <source>
        <dbReference type="SAM" id="MobiDB-lite"/>
    </source>
</evidence>
<reference evidence="2 3" key="1">
    <citation type="journal article" date="2016" name="Mol. Biol. Evol.">
        <title>Comparative Genomics of Early-Diverging Mushroom-Forming Fungi Provides Insights into the Origins of Lignocellulose Decay Capabilities.</title>
        <authorList>
            <person name="Nagy L.G."/>
            <person name="Riley R."/>
            <person name="Tritt A."/>
            <person name="Adam C."/>
            <person name="Daum C."/>
            <person name="Floudas D."/>
            <person name="Sun H."/>
            <person name="Yadav J.S."/>
            <person name="Pangilinan J."/>
            <person name="Larsson K.H."/>
            <person name="Matsuura K."/>
            <person name="Barry K."/>
            <person name="Labutti K."/>
            <person name="Kuo R."/>
            <person name="Ohm R.A."/>
            <person name="Bhattacharya S.S."/>
            <person name="Shirouzu T."/>
            <person name="Yoshinaga Y."/>
            <person name="Martin F.M."/>
            <person name="Grigoriev I.V."/>
            <person name="Hibbett D.S."/>
        </authorList>
    </citation>
    <scope>NUCLEOTIDE SEQUENCE [LARGE SCALE GENOMIC DNA]</scope>
    <source>
        <strain evidence="2 3">CBS 109695</strain>
    </source>
</reference>
<gene>
    <name evidence="2" type="ORF">FIBSPDRAFT_780446</name>
</gene>